<comment type="subcellular location">
    <subcellularLocation>
        <location evidence="1">Cell membrane</location>
        <topology evidence="1">Multi-pass membrane protein</topology>
    </subcellularLocation>
</comment>
<dbReference type="SUPFAM" id="SSF90123">
    <property type="entry name" value="ABC transporter transmembrane region"/>
    <property type="match status" value="1"/>
</dbReference>
<keyword evidence="2 8" id="KW-0812">Transmembrane</keyword>
<dbReference type="InterPro" id="IPR036640">
    <property type="entry name" value="ABC1_TM_sf"/>
</dbReference>
<dbReference type="Proteomes" id="UP000608420">
    <property type="component" value="Unassembled WGS sequence"/>
</dbReference>
<dbReference type="PANTHER" id="PTHR43394">
    <property type="entry name" value="ATP-DEPENDENT PERMEASE MDL1, MITOCHONDRIAL"/>
    <property type="match status" value="1"/>
</dbReference>
<dbReference type="CDD" id="cd07346">
    <property type="entry name" value="ABC_6TM_exporters"/>
    <property type="match status" value="1"/>
</dbReference>
<dbReference type="InterPro" id="IPR003593">
    <property type="entry name" value="AAA+_ATPase"/>
</dbReference>
<keyword evidence="5 8" id="KW-1133">Transmembrane helix</keyword>
<keyword evidence="6 8" id="KW-0472">Membrane</keyword>
<gene>
    <name evidence="11" type="ORF">GCM10010913_10100</name>
</gene>
<organism evidence="11 12">
    <name type="scientific">Paenibacillus aceti</name>
    <dbReference type="NCBI Taxonomy" id="1820010"/>
    <lineage>
        <taxon>Bacteria</taxon>
        <taxon>Bacillati</taxon>
        <taxon>Bacillota</taxon>
        <taxon>Bacilli</taxon>
        <taxon>Bacillales</taxon>
        <taxon>Paenibacillaceae</taxon>
        <taxon>Paenibacillus</taxon>
    </lineage>
</organism>
<dbReference type="SMART" id="SM00382">
    <property type="entry name" value="AAA"/>
    <property type="match status" value="1"/>
</dbReference>
<dbReference type="InterPro" id="IPR011527">
    <property type="entry name" value="ABC1_TM_dom"/>
</dbReference>
<feature type="transmembrane region" description="Helical" evidence="8">
    <location>
        <begin position="57"/>
        <end position="78"/>
    </location>
</feature>
<evidence type="ECO:0000256" key="1">
    <source>
        <dbReference type="ARBA" id="ARBA00004651"/>
    </source>
</evidence>
<feature type="transmembrane region" description="Helical" evidence="8">
    <location>
        <begin position="136"/>
        <end position="155"/>
    </location>
</feature>
<feature type="transmembrane region" description="Helical" evidence="8">
    <location>
        <begin position="20"/>
        <end position="45"/>
    </location>
</feature>
<dbReference type="Gene3D" id="1.20.1560.10">
    <property type="entry name" value="ABC transporter type 1, transmembrane domain"/>
    <property type="match status" value="1"/>
</dbReference>
<feature type="region of interest" description="Disordered" evidence="7">
    <location>
        <begin position="582"/>
        <end position="601"/>
    </location>
</feature>
<evidence type="ECO:0000256" key="8">
    <source>
        <dbReference type="SAM" id="Phobius"/>
    </source>
</evidence>
<dbReference type="InterPro" id="IPR017871">
    <property type="entry name" value="ABC_transporter-like_CS"/>
</dbReference>
<comment type="caution">
    <text evidence="11">The sequence shown here is derived from an EMBL/GenBank/DDBJ whole genome shotgun (WGS) entry which is preliminary data.</text>
</comment>
<feature type="domain" description="ABC transporter" evidence="9">
    <location>
        <begin position="344"/>
        <end position="577"/>
    </location>
</feature>
<protein>
    <submittedName>
        <fullName evidence="11">Multidrug ABC transporter ATP-binding protein</fullName>
    </submittedName>
</protein>
<dbReference type="InterPro" id="IPR039421">
    <property type="entry name" value="Type_1_exporter"/>
</dbReference>
<evidence type="ECO:0000256" key="3">
    <source>
        <dbReference type="ARBA" id="ARBA00022741"/>
    </source>
</evidence>
<dbReference type="RefSeq" id="WP_120463099.1">
    <property type="nucleotide sequence ID" value="NZ_BMIW01000005.1"/>
</dbReference>
<name>A0ABQ1VQS7_9BACL</name>
<dbReference type="PROSITE" id="PS50893">
    <property type="entry name" value="ABC_TRANSPORTER_2"/>
    <property type="match status" value="1"/>
</dbReference>
<dbReference type="SUPFAM" id="SSF52540">
    <property type="entry name" value="P-loop containing nucleoside triphosphate hydrolases"/>
    <property type="match status" value="1"/>
</dbReference>
<evidence type="ECO:0000256" key="5">
    <source>
        <dbReference type="ARBA" id="ARBA00022989"/>
    </source>
</evidence>
<proteinExistence type="predicted"/>
<dbReference type="Gene3D" id="3.40.50.300">
    <property type="entry name" value="P-loop containing nucleotide triphosphate hydrolases"/>
    <property type="match status" value="1"/>
</dbReference>
<feature type="transmembrane region" description="Helical" evidence="8">
    <location>
        <begin position="244"/>
        <end position="264"/>
    </location>
</feature>
<sequence length="601" mass="67408">MHSIRLFLRLAPYVKIRWRLTGVAYLCTFLHLGSLMGQPLIFAYLIDTVLIEKKTELLPLLIFLSIGLACLSVIFSLIRAGIFRYLGITHTLDIREVLTSHIRKIPIPEIEKHGAGKFLAMLGYDTATMGDYMNHVLVELISQLFIMLLAFGVLFTMDWKLGLLALVGLPVLLWLPRIFKKQLTTHIDHVRTHNEQIGTHLLECLDGSREIRVYGLEEWERGRNQKMYAGLVKSSTKETFYRTLSYQASSLVISLVIVFVYWVGSNQVLYESLSIGMLVASVNYLHNALNPVQAINNFYAELQRSEVALQRIEAFLETPFEALVAQFGQEGDEASPYAGSDIAVDAEQVNVSYDGAHILKDISFSVKHNETVAFVGRSGSGKTTLFRTLAGFMPIESGTIKIDSRDMDNMTRAELNSRIGVVFQESYIFKGTIGENIKLGNLEATEEEVHEAARIAGLQEVLDQMPEGIDTMIDNKGFQLSGGQRQRLAIARTILKKPDILILDEPTSALDRITENEVMGELRNVMKDKTILISTHRLSTIAYADTIFVMDKGKIVDQGSHTELLERSPLYTSLVADMNREDGDEAEQHEEVPVAAGVEYE</sequence>
<dbReference type="GO" id="GO:0005524">
    <property type="term" value="F:ATP binding"/>
    <property type="evidence" value="ECO:0007669"/>
    <property type="project" value="UniProtKB-KW"/>
</dbReference>
<evidence type="ECO:0000256" key="6">
    <source>
        <dbReference type="ARBA" id="ARBA00023136"/>
    </source>
</evidence>
<evidence type="ECO:0000256" key="4">
    <source>
        <dbReference type="ARBA" id="ARBA00022840"/>
    </source>
</evidence>
<dbReference type="InterPro" id="IPR027417">
    <property type="entry name" value="P-loop_NTPase"/>
</dbReference>
<evidence type="ECO:0000259" key="9">
    <source>
        <dbReference type="PROSITE" id="PS50893"/>
    </source>
</evidence>
<feature type="domain" description="ABC transmembrane type-1" evidence="10">
    <location>
        <begin position="26"/>
        <end position="304"/>
    </location>
</feature>
<keyword evidence="12" id="KW-1185">Reference proteome</keyword>
<dbReference type="Pfam" id="PF00005">
    <property type="entry name" value="ABC_tran"/>
    <property type="match status" value="1"/>
</dbReference>
<evidence type="ECO:0000256" key="7">
    <source>
        <dbReference type="SAM" id="MobiDB-lite"/>
    </source>
</evidence>
<dbReference type="EMBL" id="BMIW01000005">
    <property type="protein sequence ID" value="GGF90612.1"/>
    <property type="molecule type" value="Genomic_DNA"/>
</dbReference>
<dbReference type="InterPro" id="IPR003439">
    <property type="entry name" value="ABC_transporter-like_ATP-bd"/>
</dbReference>
<evidence type="ECO:0000256" key="2">
    <source>
        <dbReference type="ARBA" id="ARBA00022692"/>
    </source>
</evidence>
<accession>A0ABQ1VQS7</accession>
<feature type="transmembrane region" description="Helical" evidence="8">
    <location>
        <begin position="161"/>
        <end position="179"/>
    </location>
</feature>
<dbReference type="PANTHER" id="PTHR43394:SF1">
    <property type="entry name" value="ATP-BINDING CASSETTE SUB-FAMILY B MEMBER 10, MITOCHONDRIAL"/>
    <property type="match status" value="1"/>
</dbReference>
<evidence type="ECO:0000313" key="11">
    <source>
        <dbReference type="EMBL" id="GGF90612.1"/>
    </source>
</evidence>
<keyword evidence="3" id="KW-0547">Nucleotide-binding</keyword>
<dbReference type="PROSITE" id="PS50929">
    <property type="entry name" value="ABC_TM1F"/>
    <property type="match status" value="1"/>
</dbReference>
<keyword evidence="4 11" id="KW-0067">ATP-binding</keyword>
<reference evidence="12" key="1">
    <citation type="journal article" date="2019" name="Int. J. Syst. Evol. Microbiol.">
        <title>The Global Catalogue of Microorganisms (GCM) 10K type strain sequencing project: providing services to taxonomists for standard genome sequencing and annotation.</title>
        <authorList>
            <consortium name="The Broad Institute Genomics Platform"/>
            <consortium name="The Broad Institute Genome Sequencing Center for Infectious Disease"/>
            <person name="Wu L."/>
            <person name="Ma J."/>
        </authorList>
    </citation>
    <scope>NUCLEOTIDE SEQUENCE [LARGE SCALE GENOMIC DNA]</scope>
    <source>
        <strain evidence="12">CGMCC 1.15420</strain>
    </source>
</reference>
<evidence type="ECO:0000259" key="10">
    <source>
        <dbReference type="PROSITE" id="PS50929"/>
    </source>
</evidence>
<dbReference type="PROSITE" id="PS00211">
    <property type="entry name" value="ABC_TRANSPORTER_1"/>
    <property type="match status" value="1"/>
</dbReference>
<dbReference type="Pfam" id="PF00664">
    <property type="entry name" value="ABC_membrane"/>
    <property type="match status" value="1"/>
</dbReference>
<evidence type="ECO:0000313" key="12">
    <source>
        <dbReference type="Proteomes" id="UP000608420"/>
    </source>
</evidence>